<sequence length="246" mass="26250">MTSSRCGAATMVCAIMAITSTAAFTSPSPMQHRGIVSPSTLIIDASTHTPTQRQWQRQPFSQLFAAKTSDDGAKGATASNLPDIASMKAREMKAELESYGVSTKSMFEKSEFESALRKAREQGKTPKSGSASSAKQTSSSGSSNGTGKSRQERYDEALSMASKMKVGELKKDLESRGISTKSFFEKSEFVKAYATAVADGTAKKGGSPGAASQDEPFDPSYRDVSVSKFNPRSLLGQRVIDVQVGR</sequence>
<feature type="signal peptide" evidence="2">
    <location>
        <begin position="1"/>
        <end position="23"/>
    </location>
</feature>
<reference evidence="3" key="1">
    <citation type="submission" date="2021-01" db="EMBL/GenBank/DDBJ databases">
        <authorList>
            <person name="Corre E."/>
            <person name="Pelletier E."/>
            <person name="Niang G."/>
            <person name="Scheremetjew M."/>
            <person name="Finn R."/>
            <person name="Kale V."/>
            <person name="Holt S."/>
            <person name="Cochrane G."/>
            <person name="Meng A."/>
            <person name="Brown T."/>
            <person name="Cohen L."/>
        </authorList>
    </citation>
    <scope>NUCLEOTIDE SEQUENCE</scope>
    <source>
        <strain evidence="3">CCMP3328</strain>
    </source>
</reference>
<protein>
    <submittedName>
        <fullName evidence="3">Uncharacterized protein</fullName>
    </submittedName>
</protein>
<evidence type="ECO:0000256" key="1">
    <source>
        <dbReference type="SAM" id="MobiDB-lite"/>
    </source>
</evidence>
<feature type="region of interest" description="Disordered" evidence="1">
    <location>
        <begin position="200"/>
        <end position="224"/>
    </location>
</feature>
<feature type="chain" id="PRO_5030957969" evidence="2">
    <location>
        <begin position="24"/>
        <end position="246"/>
    </location>
</feature>
<feature type="compositionally biased region" description="Low complexity" evidence="1">
    <location>
        <begin position="128"/>
        <end position="148"/>
    </location>
</feature>
<feature type="compositionally biased region" description="Basic and acidic residues" evidence="1">
    <location>
        <begin position="112"/>
        <end position="124"/>
    </location>
</feature>
<keyword evidence="2" id="KW-0732">Signal</keyword>
<evidence type="ECO:0000256" key="2">
    <source>
        <dbReference type="SAM" id="SignalP"/>
    </source>
</evidence>
<gene>
    <name evidence="3" type="ORF">CAUS1442_LOCUS4005</name>
</gene>
<organism evidence="3">
    <name type="scientific">Craspedostauros australis</name>
    <dbReference type="NCBI Taxonomy" id="1486917"/>
    <lineage>
        <taxon>Eukaryota</taxon>
        <taxon>Sar</taxon>
        <taxon>Stramenopiles</taxon>
        <taxon>Ochrophyta</taxon>
        <taxon>Bacillariophyta</taxon>
        <taxon>Bacillariophyceae</taxon>
        <taxon>Bacillariophycidae</taxon>
        <taxon>Naviculales</taxon>
        <taxon>Naviculaceae</taxon>
        <taxon>Craspedostauros</taxon>
    </lineage>
</organism>
<dbReference type="AlphaFoldDB" id="A0A7R9ZM11"/>
<name>A0A7R9ZM11_9STRA</name>
<evidence type="ECO:0000313" key="3">
    <source>
        <dbReference type="EMBL" id="CAD8331906.1"/>
    </source>
</evidence>
<accession>A0A7R9ZM11</accession>
<proteinExistence type="predicted"/>
<dbReference type="Gene3D" id="1.10.720.30">
    <property type="entry name" value="SAP domain"/>
    <property type="match status" value="1"/>
</dbReference>
<feature type="region of interest" description="Disordered" evidence="1">
    <location>
        <begin position="112"/>
        <end position="155"/>
    </location>
</feature>
<dbReference type="InterPro" id="IPR036361">
    <property type="entry name" value="SAP_dom_sf"/>
</dbReference>
<dbReference type="EMBL" id="HBEF01006483">
    <property type="protein sequence ID" value="CAD8331906.1"/>
    <property type="molecule type" value="Transcribed_RNA"/>
</dbReference>